<organism evidence="2 3">
    <name type="scientific">Thalassiosira pseudonana</name>
    <name type="common">Marine diatom</name>
    <name type="synonym">Cyclotella nana</name>
    <dbReference type="NCBI Taxonomy" id="35128"/>
    <lineage>
        <taxon>Eukaryota</taxon>
        <taxon>Sar</taxon>
        <taxon>Stramenopiles</taxon>
        <taxon>Ochrophyta</taxon>
        <taxon>Bacillariophyta</taxon>
        <taxon>Coscinodiscophyceae</taxon>
        <taxon>Thalassiosirophycidae</taxon>
        <taxon>Thalassiosirales</taxon>
        <taxon>Thalassiosiraceae</taxon>
        <taxon>Thalassiosira</taxon>
    </lineage>
</organism>
<proteinExistence type="predicted"/>
<reference evidence="2 3" key="2">
    <citation type="journal article" date="2008" name="Nature">
        <title>The Phaeodactylum genome reveals the evolutionary history of diatom genomes.</title>
        <authorList>
            <person name="Bowler C."/>
            <person name="Allen A.E."/>
            <person name="Badger J.H."/>
            <person name="Grimwood J."/>
            <person name="Jabbari K."/>
            <person name="Kuo A."/>
            <person name="Maheswari U."/>
            <person name="Martens C."/>
            <person name="Maumus F."/>
            <person name="Otillar R.P."/>
            <person name="Rayko E."/>
            <person name="Salamov A."/>
            <person name="Vandepoele K."/>
            <person name="Beszteri B."/>
            <person name="Gruber A."/>
            <person name="Heijde M."/>
            <person name="Katinka M."/>
            <person name="Mock T."/>
            <person name="Valentin K."/>
            <person name="Verret F."/>
            <person name="Berges J.A."/>
            <person name="Brownlee C."/>
            <person name="Cadoret J.P."/>
            <person name="Chiovitti A."/>
            <person name="Choi C.J."/>
            <person name="Coesel S."/>
            <person name="De Martino A."/>
            <person name="Detter J.C."/>
            <person name="Durkin C."/>
            <person name="Falciatore A."/>
            <person name="Fournet J."/>
            <person name="Haruta M."/>
            <person name="Huysman M.J."/>
            <person name="Jenkins B.D."/>
            <person name="Jiroutova K."/>
            <person name="Jorgensen R.E."/>
            <person name="Joubert Y."/>
            <person name="Kaplan A."/>
            <person name="Kroger N."/>
            <person name="Kroth P.G."/>
            <person name="La Roche J."/>
            <person name="Lindquist E."/>
            <person name="Lommer M."/>
            <person name="Martin-Jezequel V."/>
            <person name="Lopez P.J."/>
            <person name="Lucas S."/>
            <person name="Mangogna M."/>
            <person name="McGinnis K."/>
            <person name="Medlin L.K."/>
            <person name="Montsant A."/>
            <person name="Oudot-Le Secq M.P."/>
            <person name="Napoli C."/>
            <person name="Obornik M."/>
            <person name="Parker M.S."/>
            <person name="Petit J.L."/>
            <person name="Porcel B.M."/>
            <person name="Poulsen N."/>
            <person name="Robison M."/>
            <person name="Rychlewski L."/>
            <person name="Rynearson T.A."/>
            <person name="Schmutz J."/>
            <person name="Shapiro H."/>
            <person name="Siaut M."/>
            <person name="Stanley M."/>
            <person name="Sussman M.R."/>
            <person name="Taylor A.R."/>
            <person name="Vardi A."/>
            <person name="von Dassow P."/>
            <person name="Vyverman W."/>
            <person name="Willis A."/>
            <person name="Wyrwicz L.S."/>
            <person name="Rokhsar D.S."/>
            <person name="Weissenbach J."/>
            <person name="Armbrust E.V."/>
            <person name="Green B.R."/>
            <person name="Van de Peer Y."/>
            <person name="Grigoriev I.V."/>
        </authorList>
    </citation>
    <scope>NUCLEOTIDE SEQUENCE [LARGE SCALE GENOMIC DNA]</scope>
    <source>
        <strain evidence="2 3">CCMP1335</strain>
    </source>
</reference>
<keyword evidence="1" id="KW-0732">Signal</keyword>
<dbReference type="EMBL" id="CM000652">
    <property type="protein sequence ID" value="EED87942.1"/>
    <property type="molecule type" value="Genomic_DNA"/>
</dbReference>
<evidence type="ECO:0008006" key="4">
    <source>
        <dbReference type="Google" id="ProtNLM"/>
    </source>
</evidence>
<dbReference type="RefSeq" id="XP_002294582.1">
    <property type="nucleotide sequence ID" value="XM_002294546.1"/>
</dbReference>
<evidence type="ECO:0000313" key="2">
    <source>
        <dbReference type="EMBL" id="EED87942.1"/>
    </source>
</evidence>
<dbReference type="HOGENOM" id="CLU_1921359_0_0_1"/>
<dbReference type="PaxDb" id="35128-Thaps11504"/>
<keyword evidence="3" id="KW-1185">Reference proteome</keyword>
<evidence type="ECO:0000256" key="1">
    <source>
        <dbReference type="SAM" id="SignalP"/>
    </source>
</evidence>
<dbReference type="KEGG" id="tps:THAPSDRAFT_11504"/>
<dbReference type="GeneID" id="7448519"/>
<sequence length="142" mass="15558">MKLSLFLFLQTFIAIKAQYDDRTFYWYSDDATEYGDDPFEDAISACGDHAAAVASCYGDDEDALMNCQGCFEAGFNIFTPRSDDIPMCDVIPAGAANIVQACTYAEMCNGDCSDDMLGFVVCVVEQICGGDEYADYDITRIA</sequence>
<name>B8CEQ5_THAPS</name>
<evidence type="ECO:0000313" key="3">
    <source>
        <dbReference type="Proteomes" id="UP000001449"/>
    </source>
</evidence>
<feature type="chain" id="PRO_5002869391" description="Expansin-like EG45 domain-containing protein" evidence="1">
    <location>
        <begin position="18"/>
        <end position="142"/>
    </location>
</feature>
<feature type="signal peptide" evidence="1">
    <location>
        <begin position="1"/>
        <end position="17"/>
    </location>
</feature>
<dbReference type="InParanoid" id="B8CEQ5"/>
<reference evidence="2 3" key="1">
    <citation type="journal article" date="2004" name="Science">
        <title>The genome of the diatom Thalassiosira pseudonana: ecology, evolution, and metabolism.</title>
        <authorList>
            <person name="Armbrust E.V."/>
            <person name="Berges J.A."/>
            <person name="Bowler C."/>
            <person name="Green B.R."/>
            <person name="Martinez D."/>
            <person name="Putnam N.H."/>
            <person name="Zhou S."/>
            <person name="Allen A.E."/>
            <person name="Apt K.E."/>
            <person name="Bechner M."/>
            <person name="Brzezinski M.A."/>
            <person name="Chaal B.K."/>
            <person name="Chiovitti A."/>
            <person name="Davis A.K."/>
            <person name="Demarest M.S."/>
            <person name="Detter J.C."/>
            <person name="Glavina T."/>
            <person name="Goodstein D."/>
            <person name="Hadi M.Z."/>
            <person name="Hellsten U."/>
            <person name="Hildebrand M."/>
            <person name="Jenkins B.D."/>
            <person name="Jurka J."/>
            <person name="Kapitonov V.V."/>
            <person name="Kroger N."/>
            <person name="Lau W.W."/>
            <person name="Lane T.W."/>
            <person name="Larimer F.W."/>
            <person name="Lippmeier J.C."/>
            <person name="Lucas S."/>
            <person name="Medina M."/>
            <person name="Montsant A."/>
            <person name="Obornik M."/>
            <person name="Parker M.S."/>
            <person name="Palenik B."/>
            <person name="Pazour G.J."/>
            <person name="Richardson P.M."/>
            <person name="Rynearson T.A."/>
            <person name="Saito M.A."/>
            <person name="Schwartz D.C."/>
            <person name="Thamatrakoln K."/>
            <person name="Valentin K."/>
            <person name="Vardi A."/>
            <person name="Wilkerson F.P."/>
            <person name="Rokhsar D.S."/>
        </authorList>
    </citation>
    <scope>NUCLEOTIDE SEQUENCE [LARGE SCALE GENOMIC DNA]</scope>
    <source>
        <strain evidence="2 3">CCMP1335</strain>
    </source>
</reference>
<dbReference type="Proteomes" id="UP000001449">
    <property type="component" value="Chromosome 20"/>
</dbReference>
<accession>B8CEQ5</accession>
<protein>
    <recommendedName>
        <fullName evidence="4">Expansin-like EG45 domain-containing protein</fullName>
    </recommendedName>
</protein>
<gene>
    <name evidence="2" type="ORF">THAPSDRAFT_11504</name>
</gene>
<dbReference type="AlphaFoldDB" id="B8CEQ5"/>